<comment type="similarity">
    <text evidence="2">Belongs to the 5'-nucleotidase family.</text>
</comment>
<dbReference type="RefSeq" id="WP_265559397.1">
    <property type="nucleotide sequence ID" value="NZ_CP092471.1"/>
</dbReference>
<evidence type="ECO:0000256" key="2">
    <source>
        <dbReference type="RuleBase" id="RU362119"/>
    </source>
</evidence>
<dbReference type="InterPro" id="IPR006179">
    <property type="entry name" value="5_nucleotidase/apyrase"/>
</dbReference>
<evidence type="ECO:0000313" key="5">
    <source>
        <dbReference type="EMBL" id="UVI39748.1"/>
    </source>
</evidence>
<dbReference type="PROSITE" id="PS51257">
    <property type="entry name" value="PROKAR_LIPOPROTEIN"/>
    <property type="match status" value="1"/>
</dbReference>
<dbReference type="InterPro" id="IPR004843">
    <property type="entry name" value="Calcineurin-like_PHP"/>
</dbReference>
<keyword evidence="2" id="KW-0378">Hydrolase</keyword>
<reference evidence="5" key="1">
    <citation type="submission" date="2022-02" db="EMBL/GenBank/DDBJ databases">
        <title>Qipengyuania spongiae sp. nov., isolated from marine sponge.</title>
        <authorList>
            <person name="Li Z."/>
            <person name="Zhang M."/>
        </authorList>
    </citation>
    <scope>NUCLEOTIDE SEQUENCE</scope>
    <source>
        <strain evidence="5">PHS-Z21</strain>
    </source>
</reference>
<evidence type="ECO:0000256" key="1">
    <source>
        <dbReference type="ARBA" id="ARBA00022729"/>
    </source>
</evidence>
<feature type="signal peptide" evidence="2">
    <location>
        <begin position="1"/>
        <end position="25"/>
    </location>
</feature>
<accession>A0ABY5SYZ3</accession>
<organism evidence="5 6">
    <name type="scientific">Qipengyuania spongiae</name>
    <dbReference type="NCBI Taxonomy" id="2909673"/>
    <lineage>
        <taxon>Bacteria</taxon>
        <taxon>Pseudomonadati</taxon>
        <taxon>Pseudomonadota</taxon>
        <taxon>Alphaproteobacteria</taxon>
        <taxon>Sphingomonadales</taxon>
        <taxon>Erythrobacteraceae</taxon>
        <taxon>Qipengyuania</taxon>
    </lineage>
</organism>
<gene>
    <name evidence="5" type="ORF">L1F33_01935</name>
</gene>
<dbReference type="SUPFAM" id="SSF56300">
    <property type="entry name" value="Metallo-dependent phosphatases"/>
    <property type="match status" value="1"/>
</dbReference>
<keyword evidence="6" id="KW-1185">Reference proteome</keyword>
<feature type="domain" description="Calcineurin-like phosphoesterase" evidence="3">
    <location>
        <begin position="39"/>
        <end position="295"/>
    </location>
</feature>
<dbReference type="PANTHER" id="PTHR11575">
    <property type="entry name" value="5'-NUCLEOTIDASE-RELATED"/>
    <property type="match status" value="1"/>
</dbReference>
<dbReference type="SUPFAM" id="SSF55816">
    <property type="entry name" value="5'-nucleotidase (syn. UDP-sugar hydrolase), C-terminal domain"/>
    <property type="match status" value="1"/>
</dbReference>
<sequence>MIHKASAALLALTLAACTATPPVSSSVPAADAAPVTIGIIGLNDFHGNLEPIQRALPVREGVEVQAGGAAHLATAIDTLRARHEHHLVISAGDLISASPLVSSLFLDEPTVGVMNRIGLDFNAVGNHEFDRGWRELVRLSEGGCDKLTLREPCAVEPDYAGADFAFLAANVRTPEAMGRGETLFPGTAMRRFGTGEGAVDVGIIGLTLEGTPGLVTPEGIAGLTFADEAETINAAAADLTAKGAEAVVVAIHQGLAPDDQPDVFGCAAISGPLREILDRLNPGIDVVISGHTHRPYVCDYGTIDAARPMLVTSAAWGGQMLTDITLTIDPAAGRVIAKDARNLVIANDNGAAEEGVLRPAARTDIAAYVARYADAARDAETRPVGRLSGPARKEGIESSLGNLIADSQLAATRGAGAQIAFMNSGGIRADLIPAAGGVLSFGQIYTVQPFGNTLMTKTFTGAQLLALLASQFDDGRDNVLAVSQGFRQVLARDGDSYRFVSATLDGKPIDPAATYRVTMNSFLATGGDGFAIFADGTDVVTGPVDLDATEAYLDGEAMRPLPATDRITVTG</sequence>
<dbReference type="Gene3D" id="3.90.780.10">
    <property type="entry name" value="5'-Nucleotidase, C-terminal domain"/>
    <property type="match status" value="1"/>
</dbReference>
<dbReference type="Pfam" id="PF02872">
    <property type="entry name" value="5_nucleotid_C"/>
    <property type="match status" value="1"/>
</dbReference>
<dbReference type="Pfam" id="PF00149">
    <property type="entry name" value="Metallophos"/>
    <property type="match status" value="1"/>
</dbReference>
<feature type="domain" description="5'-Nucleotidase C-terminal" evidence="4">
    <location>
        <begin position="392"/>
        <end position="534"/>
    </location>
</feature>
<dbReference type="InterPro" id="IPR036907">
    <property type="entry name" value="5'-Nucleotdase_C_sf"/>
</dbReference>
<dbReference type="EMBL" id="CP092471">
    <property type="protein sequence ID" value="UVI39748.1"/>
    <property type="molecule type" value="Genomic_DNA"/>
</dbReference>
<dbReference type="InterPro" id="IPR029052">
    <property type="entry name" value="Metallo-depent_PP-like"/>
</dbReference>
<evidence type="ECO:0000313" key="6">
    <source>
        <dbReference type="Proteomes" id="UP001065265"/>
    </source>
</evidence>
<evidence type="ECO:0000259" key="4">
    <source>
        <dbReference type="Pfam" id="PF02872"/>
    </source>
</evidence>
<keyword evidence="2" id="KW-0547">Nucleotide-binding</keyword>
<dbReference type="PANTHER" id="PTHR11575:SF24">
    <property type="entry name" value="5'-NUCLEOTIDASE"/>
    <property type="match status" value="1"/>
</dbReference>
<protein>
    <submittedName>
        <fullName evidence="5">Bifunctional metallophosphatase/5'-nucleotidase</fullName>
    </submittedName>
</protein>
<proteinExistence type="inferred from homology"/>
<evidence type="ECO:0000259" key="3">
    <source>
        <dbReference type="Pfam" id="PF00149"/>
    </source>
</evidence>
<feature type="chain" id="PRO_5044983968" evidence="2">
    <location>
        <begin position="26"/>
        <end position="571"/>
    </location>
</feature>
<dbReference type="Proteomes" id="UP001065265">
    <property type="component" value="Chromosome"/>
</dbReference>
<dbReference type="Gene3D" id="3.60.21.10">
    <property type="match status" value="1"/>
</dbReference>
<keyword evidence="1 2" id="KW-0732">Signal</keyword>
<name>A0ABY5SYZ3_9SPHN</name>
<dbReference type="PRINTS" id="PR01607">
    <property type="entry name" value="APYRASEFAMLY"/>
</dbReference>
<dbReference type="InterPro" id="IPR008334">
    <property type="entry name" value="5'-Nucleotdase_C"/>
</dbReference>